<dbReference type="InterPro" id="IPR058245">
    <property type="entry name" value="NreC/VraR/RcsB-like_REC"/>
</dbReference>
<evidence type="ECO:0000256" key="2">
    <source>
        <dbReference type="ARBA" id="ARBA00023015"/>
    </source>
</evidence>
<proteinExistence type="predicted"/>
<dbReference type="InterPro" id="IPR011006">
    <property type="entry name" value="CheY-like_superfamily"/>
</dbReference>
<dbReference type="PANTHER" id="PTHR43214">
    <property type="entry name" value="TWO-COMPONENT RESPONSE REGULATOR"/>
    <property type="match status" value="1"/>
</dbReference>
<dbReference type="SMART" id="SM00448">
    <property type="entry name" value="REC"/>
    <property type="match status" value="1"/>
</dbReference>
<dbReference type="SMART" id="SM00421">
    <property type="entry name" value="HTH_LUXR"/>
    <property type="match status" value="1"/>
</dbReference>
<dbReference type="InterPro" id="IPR016032">
    <property type="entry name" value="Sig_transdc_resp-reg_C-effctor"/>
</dbReference>
<evidence type="ECO:0000256" key="3">
    <source>
        <dbReference type="ARBA" id="ARBA00023125"/>
    </source>
</evidence>
<dbReference type="PRINTS" id="PR00038">
    <property type="entry name" value="HTHLUXR"/>
</dbReference>
<dbReference type="Pfam" id="PF00072">
    <property type="entry name" value="Response_reg"/>
    <property type="match status" value="1"/>
</dbReference>
<dbReference type="GO" id="GO:0003677">
    <property type="term" value="F:DNA binding"/>
    <property type="evidence" value="ECO:0007669"/>
    <property type="project" value="UniProtKB-KW"/>
</dbReference>
<dbReference type="SUPFAM" id="SSF52172">
    <property type="entry name" value="CheY-like"/>
    <property type="match status" value="1"/>
</dbReference>
<evidence type="ECO:0000259" key="6">
    <source>
        <dbReference type="PROSITE" id="PS50043"/>
    </source>
</evidence>
<sequence>MRTRIRVAVADDNAVVRMGVRSLLATADDLEVVWEAGDGAAAVALARAKRPDVLLLDVRMPRQDGVSAAAELAAETAVLMLTYSDSPDVIAAALRAGVRGYLVHGHFSEDELLQAVRMVARGLGTFSAQAVAVLRDPAPSQERLAARFGLSVREAEVMALVAEGAANGDVARELFISEKTVKNHINRIFAKLGAQNRGHAVALWLGATAR</sequence>
<dbReference type="EMBL" id="JAGIOB010000001">
    <property type="protein sequence ID" value="MBP2417527.1"/>
    <property type="molecule type" value="Genomic_DNA"/>
</dbReference>
<reference evidence="8 9" key="1">
    <citation type="submission" date="2021-03" db="EMBL/GenBank/DDBJ databases">
        <title>Sequencing the genomes of 1000 actinobacteria strains.</title>
        <authorList>
            <person name="Klenk H.-P."/>
        </authorList>
    </citation>
    <scope>NUCLEOTIDE SEQUENCE [LARGE SCALE GENOMIC DNA]</scope>
    <source>
        <strain evidence="8 9">DSM 12936</strain>
    </source>
</reference>
<evidence type="ECO:0000313" key="8">
    <source>
        <dbReference type="EMBL" id="MBP2417527.1"/>
    </source>
</evidence>
<protein>
    <submittedName>
        <fullName evidence="8">DNA-binding NarL/FixJ family response regulator</fullName>
    </submittedName>
</protein>
<dbReference type="Gene3D" id="3.40.50.2300">
    <property type="match status" value="1"/>
</dbReference>
<evidence type="ECO:0000313" key="9">
    <source>
        <dbReference type="Proteomes" id="UP000758168"/>
    </source>
</evidence>
<keyword evidence="9" id="KW-1185">Reference proteome</keyword>
<dbReference type="SUPFAM" id="SSF46894">
    <property type="entry name" value="C-terminal effector domain of the bipartite response regulators"/>
    <property type="match status" value="1"/>
</dbReference>
<name>A0ABS4Z8Y8_9ACTN</name>
<dbReference type="InterPro" id="IPR000792">
    <property type="entry name" value="Tscrpt_reg_LuxR_C"/>
</dbReference>
<keyword evidence="3 8" id="KW-0238">DNA-binding</keyword>
<dbReference type="CDD" id="cd06170">
    <property type="entry name" value="LuxR_C_like"/>
    <property type="match status" value="1"/>
</dbReference>
<evidence type="ECO:0000256" key="1">
    <source>
        <dbReference type="ARBA" id="ARBA00022553"/>
    </source>
</evidence>
<keyword evidence="1 5" id="KW-0597">Phosphoprotein</keyword>
<gene>
    <name evidence="8" type="ORF">JOF54_002449</name>
</gene>
<feature type="domain" description="Response regulatory" evidence="7">
    <location>
        <begin position="6"/>
        <end position="119"/>
    </location>
</feature>
<accession>A0ABS4Z8Y8</accession>
<dbReference type="InterPro" id="IPR039420">
    <property type="entry name" value="WalR-like"/>
</dbReference>
<dbReference type="RefSeq" id="WP_210056171.1">
    <property type="nucleotide sequence ID" value="NZ_BAAAMH010000003.1"/>
</dbReference>
<dbReference type="PROSITE" id="PS50110">
    <property type="entry name" value="RESPONSE_REGULATORY"/>
    <property type="match status" value="1"/>
</dbReference>
<dbReference type="Proteomes" id="UP000758168">
    <property type="component" value="Unassembled WGS sequence"/>
</dbReference>
<evidence type="ECO:0000256" key="4">
    <source>
        <dbReference type="ARBA" id="ARBA00023163"/>
    </source>
</evidence>
<comment type="caution">
    <text evidence="8">The sequence shown here is derived from an EMBL/GenBank/DDBJ whole genome shotgun (WGS) entry which is preliminary data.</text>
</comment>
<feature type="modified residue" description="4-aspartylphosphate" evidence="5">
    <location>
        <position position="57"/>
    </location>
</feature>
<dbReference type="Pfam" id="PF00196">
    <property type="entry name" value="GerE"/>
    <property type="match status" value="1"/>
</dbReference>
<organism evidence="8 9">
    <name type="scientific">Microlunatus capsulatus</name>
    <dbReference type="NCBI Taxonomy" id="99117"/>
    <lineage>
        <taxon>Bacteria</taxon>
        <taxon>Bacillati</taxon>
        <taxon>Actinomycetota</taxon>
        <taxon>Actinomycetes</taxon>
        <taxon>Propionibacteriales</taxon>
        <taxon>Propionibacteriaceae</taxon>
        <taxon>Microlunatus</taxon>
    </lineage>
</organism>
<dbReference type="PANTHER" id="PTHR43214:SF24">
    <property type="entry name" value="TRANSCRIPTIONAL REGULATORY PROTEIN NARL-RELATED"/>
    <property type="match status" value="1"/>
</dbReference>
<keyword evidence="4" id="KW-0804">Transcription</keyword>
<dbReference type="PROSITE" id="PS00622">
    <property type="entry name" value="HTH_LUXR_1"/>
    <property type="match status" value="1"/>
</dbReference>
<dbReference type="InterPro" id="IPR001789">
    <property type="entry name" value="Sig_transdc_resp-reg_receiver"/>
</dbReference>
<evidence type="ECO:0000256" key="5">
    <source>
        <dbReference type="PROSITE-ProRule" id="PRU00169"/>
    </source>
</evidence>
<evidence type="ECO:0000259" key="7">
    <source>
        <dbReference type="PROSITE" id="PS50110"/>
    </source>
</evidence>
<dbReference type="CDD" id="cd17535">
    <property type="entry name" value="REC_NarL-like"/>
    <property type="match status" value="1"/>
</dbReference>
<keyword evidence="2" id="KW-0805">Transcription regulation</keyword>
<feature type="domain" description="HTH luxR-type" evidence="6">
    <location>
        <begin position="143"/>
        <end position="208"/>
    </location>
</feature>
<dbReference type="PROSITE" id="PS50043">
    <property type="entry name" value="HTH_LUXR_2"/>
    <property type="match status" value="1"/>
</dbReference>